<dbReference type="EMBL" id="CP116968">
    <property type="protein sequence ID" value="WNM61141.1"/>
    <property type="molecule type" value="Genomic_DNA"/>
</dbReference>
<dbReference type="Proteomes" id="UP001302494">
    <property type="component" value="Chromosome"/>
</dbReference>
<proteinExistence type="predicted"/>
<keyword evidence="2" id="KW-1185">Reference proteome</keyword>
<dbReference type="AlphaFoldDB" id="A0AA96JZH3"/>
<dbReference type="KEGG" id="nneo:PQG83_15450"/>
<name>A0AA96JZH3_9BACT</name>
<gene>
    <name evidence="1" type="ORF">PQG83_15450</name>
</gene>
<dbReference type="RefSeq" id="WP_312742871.1">
    <property type="nucleotide sequence ID" value="NZ_CP116968.1"/>
</dbReference>
<accession>A0AA96JZH3</accession>
<organism evidence="1 2">
    <name type="scientific">Candidatus Nitrospira neomarina</name>
    <dbReference type="NCBI Taxonomy" id="3020899"/>
    <lineage>
        <taxon>Bacteria</taxon>
        <taxon>Pseudomonadati</taxon>
        <taxon>Nitrospirota</taxon>
        <taxon>Nitrospiria</taxon>
        <taxon>Nitrospirales</taxon>
        <taxon>Nitrospiraceae</taxon>
        <taxon>Nitrospira</taxon>
    </lineage>
</organism>
<evidence type="ECO:0000313" key="2">
    <source>
        <dbReference type="Proteomes" id="UP001302494"/>
    </source>
</evidence>
<evidence type="ECO:0000313" key="1">
    <source>
        <dbReference type="EMBL" id="WNM61141.1"/>
    </source>
</evidence>
<protein>
    <submittedName>
        <fullName evidence="1">Uncharacterized protein</fullName>
    </submittedName>
</protein>
<reference evidence="1 2" key="1">
    <citation type="submission" date="2023-01" db="EMBL/GenBank/DDBJ databases">
        <title>Cultivation and genomic characterization of new, ubiquitous marine nitrite-oxidizing bacteria from the Nitrospirales.</title>
        <authorList>
            <person name="Mueller A.J."/>
            <person name="Daebeler A."/>
            <person name="Herbold C.W."/>
            <person name="Kirkegaard R.H."/>
            <person name="Daims H."/>
        </authorList>
    </citation>
    <scope>NUCLEOTIDE SEQUENCE [LARGE SCALE GENOMIC DNA]</scope>
    <source>
        <strain evidence="1 2">DK</strain>
    </source>
</reference>
<sequence>MIRTEQLASDTIMFHVQGQFNKQVAKELSLMVFHSYHLGCKTFLCNLSLAKALDKDAYSQLTVIAEGLRDKGRNWRVISPPSSSGNQLILRTSLQFLVPANLN</sequence>